<dbReference type="InterPro" id="IPR006139">
    <property type="entry name" value="D-isomer_2_OHA_DH_cat_dom"/>
</dbReference>
<proteinExistence type="inferred from homology"/>
<evidence type="ECO:0000256" key="4">
    <source>
        <dbReference type="RuleBase" id="RU003719"/>
    </source>
</evidence>
<dbReference type="EMBL" id="DSOK01000443">
    <property type="protein sequence ID" value="HEN17001.1"/>
    <property type="molecule type" value="Genomic_DNA"/>
</dbReference>
<dbReference type="InterPro" id="IPR036291">
    <property type="entry name" value="NAD(P)-bd_dom_sf"/>
</dbReference>
<dbReference type="PANTHER" id="PTHR10996:SF283">
    <property type="entry name" value="GLYOXYLATE_HYDROXYPYRUVATE REDUCTASE B"/>
    <property type="match status" value="1"/>
</dbReference>
<comment type="similarity">
    <text evidence="1 4">Belongs to the D-isomer specific 2-hydroxyacid dehydrogenase family.</text>
</comment>
<sequence length="321" mass="33910">MSIVAVTDFTFPSLEIEEAIVGAVGAEIRAGNDKQVAAVTALVAEADAVITQFAPVTADVIAAMRRARAIVRYGIGVDNVDLEAARQRGIPVCNVPDYCIDEVADHTLAFILAVTRQVVANAVFVREGKWGLATSLDQMRTLRDQTVGIVGFGRIGREVAARLAAFKCRRLVYDAFVPPEVVRASGCEPLSLDALLAQSDIVTLHCPSTPQTRKLIHAGSIAQMKRGSILINLARGDLIDTPALVSALQSGQISAAAIDVCDPEPIPADSPLRTLPNVIAASHIASASPKAVRTLRETAARIAVMALRGESLPNVVNGVAR</sequence>
<dbReference type="InterPro" id="IPR006140">
    <property type="entry name" value="D-isomer_DH_NAD-bd"/>
</dbReference>
<dbReference type="InterPro" id="IPR029753">
    <property type="entry name" value="D-isomer_DH_CS"/>
</dbReference>
<dbReference type="SUPFAM" id="SSF52283">
    <property type="entry name" value="Formate/glycerate dehydrogenase catalytic domain-like"/>
    <property type="match status" value="1"/>
</dbReference>
<organism evidence="7">
    <name type="scientific">Schlesneria paludicola</name>
    <dbReference type="NCBI Taxonomy" id="360056"/>
    <lineage>
        <taxon>Bacteria</taxon>
        <taxon>Pseudomonadati</taxon>
        <taxon>Planctomycetota</taxon>
        <taxon>Planctomycetia</taxon>
        <taxon>Planctomycetales</taxon>
        <taxon>Planctomycetaceae</taxon>
        <taxon>Schlesneria</taxon>
    </lineage>
</organism>
<dbReference type="GO" id="GO:0005829">
    <property type="term" value="C:cytosol"/>
    <property type="evidence" value="ECO:0007669"/>
    <property type="project" value="TreeGrafter"/>
</dbReference>
<accession>A0A7C2K3G7</accession>
<evidence type="ECO:0000256" key="1">
    <source>
        <dbReference type="ARBA" id="ARBA00005854"/>
    </source>
</evidence>
<keyword evidence="2 4" id="KW-0560">Oxidoreductase</keyword>
<feature type="domain" description="D-isomer specific 2-hydroxyacid dehydrogenase NAD-binding" evidence="6">
    <location>
        <begin position="108"/>
        <end position="285"/>
    </location>
</feature>
<dbReference type="PROSITE" id="PS00671">
    <property type="entry name" value="D_2_HYDROXYACID_DH_3"/>
    <property type="match status" value="1"/>
</dbReference>
<evidence type="ECO:0000259" key="6">
    <source>
        <dbReference type="Pfam" id="PF02826"/>
    </source>
</evidence>
<evidence type="ECO:0000313" key="7">
    <source>
        <dbReference type="EMBL" id="HEN17001.1"/>
    </source>
</evidence>
<feature type="domain" description="D-isomer specific 2-hydroxyacid dehydrogenase catalytic" evidence="5">
    <location>
        <begin position="27"/>
        <end position="317"/>
    </location>
</feature>
<dbReference type="GO" id="GO:0003714">
    <property type="term" value="F:transcription corepressor activity"/>
    <property type="evidence" value="ECO:0007669"/>
    <property type="project" value="InterPro"/>
</dbReference>
<dbReference type="CDD" id="cd05299">
    <property type="entry name" value="CtBP_dh"/>
    <property type="match status" value="1"/>
</dbReference>
<dbReference type="SUPFAM" id="SSF51735">
    <property type="entry name" value="NAD(P)-binding Rossmann-fold domains"/>
    <property type="match status" value="1"/>
</dbReference>
<dbReference type="InterPro" id="IPR050223">
    <property type="entry name" value="D-isomer_2-hydroxyacid_DH"/>
</dbReference>
<evidence type="ECO:0000256" key="3">
    <source>
        <dbReference type="ARBA" id="ARBA00023027"/>
    </source>
</evidence>
<dbReference type="GO" id="GO:0016618">
    <property type="term" value="F:hydroxypyruvate reductase [NAD(P)H] activity"/>
    <property type="evidence" value="ECO:0007669"/>
    <property type="project" value="TreeGrafter"/>
</dbReference>
<dbReference type="AlphaFoldDB" id="A0A7C2K3G7"/>
<dbReference type="Gene3D" id="3.40.50.720">
    <property type="entry name" value="NAD(P)-binding Rossmann-like Domain"/>
    <property type="match status" value="2"/>
</dbReference>
<dbReference type="GO" id="GO:0030267">
    <property type="term" value="F:glyoxylate reductase (NADPH) activity"/>
    <property type="evidence" value="ECO:0007669"/>
    <property type="project" value="TreeGrafter"/>
</dbReference>
<comment type="caution">
    <text evidence="7">The sequence shown here is derived from an EMBL/GenBank/DDBJ whole genome shotgun (WGS) entry which is preliminary data.</text>
</comment>
<gene>
    <name evidence="7" type="ORF">ENQ76_16195</name>
</gene>
<evidence type="ECO:0000256" key="2">
    <source>
        <dbReference type="ARBA" id="ARBA00023002"/>
    </source>
</evidence>
<name>A0A7C2K3G7_9PLAN</name>
<evidence type="ECO:0000259" key="5">
    <source>
        <dbReference type="Pfam" id="PF00389"/>
    </source>
</evidence>
<dbReference type="PANTHER" id="PTHR10996">
    <property type="entry name" value="2-HYDROXYACID DEHYDROGENASE-RELATED"/>
    <property type="match status" value="1"/>
</dbReference>
<dbReference type="FunFam" id="3.40.50.720:FF:000203">
    <property type="entry name" value="D-3-phosphoglycerate dehydrogenase (SerA)"/>
    <property type="match status" value="1"/>
</dbReference>
<reference evidence="7" key="1">
    <citation type="journal article" date="2020" name="mSystems">
        <title>Genome- and Community-Level Interaction Insights into Carbon Utilization and Element Cycling Functions of Hydrothermarchaeota in Hydrothermal Sediment.</title>
        <authorList>
            <person name="Zhou Z."/>
            <person name="Liu Y."/>
            <person name="Xu W."/>
            <person name="Pan J."/>
            <person name="Luo Z.H."/>
            <person name="Li M."/>
        </authorList>
    </citation>
    <scope>NUCLEOTIDE SEQUENCE [LARGE SCALE GENOMIC DNA]</scope>
    <source>
        <strain evidence="7">SpSt-339</strain>
    </source>
</reference>
<protein>
    <submittedName>
        <fullName evidence="7">C-terminal binding protein</fullName>
    </submittedName>
</protein>
<dbReference type="GO" id="GO:0051287">
    <property type="term" value="F:NAD binding"/>
    <property type="evidence" value="ECO:0007669"/>
    <property type="project" value="InterPro"/>
</dbReference>
<dbReference type="InterPro" id="IPR043322">
    <property type="entry name" value="CtBP"/>
</dbReference>
<dbReference type="Pfam" id="PF00389">
    <property type="entry name" value="2-Hacid_dh"/>
    <property type="match status" value="1"/>
</dbReference>
<dbReference type="Pfam" id="PF02826">
    <property type="entry name" value="2-Hacid_dh_C"/>
    <property type="match status" value="1"/>
</dbReference>
<keyword evidence="3" id="KW-0520">NAD</keyword>